<feature type="compositionally biased region" description="Acidic residues" evidence="1">
    <location>
        <begin position="95"/>
        <end position="104"/>
    </location>
</feature>
<dbReference type="RefSeq" id="XP_007772819.1">
    <property type="nucleotide sequence ID" value="XM_007774629.1"/>
</dbReference>
<protein>
    <recommendedName>
        <fullName evidence="5">DUF1275 domain protein</fullName>
    </recommendedName>
</protein>
<evidence type="ECO:0000256" key="1">
    <source>
        <dbReference type="SAM" id="MobiDB-lite"/>
    </source>
</evidence>
<feature type="transmembrane region" description="Helical" evidence="2">
    <location>
        <begin position="299"/>
        <end position="319"/>
    </location>
</feature>
<dbReference type="PANTHER" id="PTHR37488">
    <property type="entry name" value="DUF1275 DOMAIN-CONTAINING PROTEIN"/>
    <property type="match status" value="1"/>
</dbReference>
<feature type="transmembrane region" description="Helical" evidence="2">
    <location>
        <begin position="390"/>
        <end position="407"/>
    </location>
</feature>
<comment type="caution">
    <text evidence="3">The sequence shown here is derived from an EMBL/GenBank/DDBJ whole genome shotgun (WGS) entry which is preliminary data.</text>
</comment>
<reference evidence="4" key="1">
    <citation type="journal article" date="2012" name="Science">
        <title>The Paleozoic origin of enzymatic lignin decomposition reconstructed from 31 fungal genomes.</title>
        <authorList>
            <person name="Floudas D."/>
            <person name="Binder M."/>
            <person name="Riley R."/>
            <person name="Barry K."/>
            <person name="Blanchette R.A."/>
            <person name="Henrissat B."/>
            <person name="Martinez A.T."/>
            <person name="Otillar R."/>
            <person name="Spatafora J.W."/>
            <person name="Yadav J.S."/>
            <person name="Aerts A."/>
            <person name="Benoit I."/>
            <person name="Boyd A."/>
            <person name="Carlson A."/>
            <person name="Copeland A."/>
            <person name="Coutinho P.M."/>
            <person name="de Vries R.P."/>
            <person name="Ferreira P."/>
            <person name="Findley K."/>
            <person name="Foster B."/>
            <person name="Gaskell J."/>
            <person name="Glotzer D."/>
            <person name="Gorecki P."/>
            <person name="Heitman J."/>
            <person name="Hesse C."/>
            <person name="Hori C."/>
            <person name="Igarashi K."/>
            <person name="Jurgens J.A."/>
            <person name="Kallen N."/>
            <person name="Kersten P."/>
            <person name="Kohler A."/>
            <person name="Kuees U."/>
            <person name="Kumar T.K.A."/>
            <person name="Kuo A."/>
            <person name="LaButti K."/>
            <person name="Larrondo L.F."/>
            <person name="Lindquist E."/>
            <person name="Ling A."/>
            <person name="Lombard V."/>
            <person name="Lucas S."/>
            <person name="Lundell T."/>
            <person name="Martin R."/>
            <person name="McLaughlin D.J."/>
            <person name="Morgenstern I."/>
            <person name="Morin E."/>
            <person name="Murat C."/>
            <person name="Nagy L.G."/>
            <person name="Nolan M."/>
            <person name="Ohm R.A."/>
            <person name="Patyshakuliyeva A."/>
            <person name="Rokas A."/>
            <person name="Ruiz-Duenas F.J."/>
            <person name="Sabat G."/>
            <person name="Salamov A."/>
            <person name="Samejima M."/>
            <person name="Schmutz J."/>
            <person name="Slot J.C."/>
            <person name="St John F."/>
            <person name="Stenlid J."/>
            <person name="Sun H."/>
            <person name="Sun S."/>
            <person name="Syed K."/>
            <person name="Tsang A."/>
            <person name="Wiebenga A."/>
            <person name="Young D."/>
            <person name="Pisabarro A."/>
            <person name="Eastwood D.C."/>
            <person name="Martin F."/>
            <person name="Cullen D."/>
            <person name="Grigoriev I.V."/>
            <person name="Hibbett D.S."/>
        </authorList>
    </citation>
    <scope>NUCLEOTIDE SEQUENCE [LARGE SCALE GENOMIC DNA]</scope>
    <source>
        <strain evidence="4">RWD-64-598 SS2</strain>
    </source>
</reference>
<evidence type="ECO:0000256" key="2">
    <source>
        <dbReference type="SAM" id="Phobius"/>
    </source>
</evidence>
<evidence type="ECO:0000313" key="3">
    <source>
        <dbReference type="EMBL" id="EIW77452.1"/>
    </source>
</evidence>
<feature type="transmembrane region" description="Helical" evidence="2">
    <location>
        <begin position="183"/>
        <end position="207"/>
    </location>
</feature>
<keyword evidence="4" id="KW-1185">Reference proteome</keyword>
<dbReference type="OrthoDB" id="5288586at2759"/>
<feature type="transmembrane region" description="Helical" evidence="2">
    <location>
        <begin position="264"/>
        <end position="287"/>
    </location>
</feature>
<dbReference type="InterPro" id="IPR036259">
    <property type="entry name" value="MFS_trans_sf"/>
</dbReference>
<feature type="region of interest" description="Disordered" evidence="1">
    <location>
        <begin position="81"/>
        <end position="104"/>
    </location>
</feature>
<name>A0A5M3ME14_CONPW</name>
<dbReference type="Proteomes" id="UP000053558">
    <property type="component" value="Unassembled WGS sequence"/>
</dbReference>
<dbReference type="AlphaFoldDB" id="A0A5M3ME14"/>
<keyword evidence="2" id="KW-0472">Membrane</keyword>
<keyword evidence="2" id="KW-0812">Transmembrane</keyword>
<evidence type="ECO:0008006" key="5">
    <source>
        <dbReference type="Google" id="ProtNLM"/>
    </source>
</evidence>
<dbReference type="EMBL" id="JH711584">
    <property type="protein sequence ID" value="EIW77452.1"/>
    <property type="molecule type" value="Genomic_DNA"/>
</dbReference>
<feature type="transmembrane region" description="Helical" evidence="2">
    <location>
        <begin position="364"/>
        <end position="384"/>
    </location>
</feature>
<dbReference type="InterPro" id="IPR010699">
    <property type="entry name" value="DUF1275"/>
</dbReference>
<keyword evidence="2" id="KW-1133">Transmembrane helix</keyword>
<dbReference type="SUPFAM" id="SSF103473">
    <property type="entry name" value="MFS general substrate transporter"/>
    <property type="match status" value="1"/>
</dbReference>
<dbReference type="Pfam" id="PF06912">
    <property type="entry name" value="DUF1275"/>
    <property type="match status" value="1"/>
</dbReference>
<dbReference type="KEGG" id="cput:CONPUDRAFT_139327"/>
<evidence type="ECO:0000313" key="4">
    <source>
        <dbReference type="Proteomes" id="UP000053558"/>
    </source>
</evidence>
<proteinExistence type="predicted"/>
<accession>A0A5M3ME14</accession>
<organism evidence="3 4">
    <name type="scientific">Coniophora puteana (strain RWD-64-598)</name>
    <name type="common">Brown rot fungus</name>
    <dbReference type="NCBI Taxonomy" id="741705"/>
    <lineage>
        <taxon>Eukaryota</taxon>
        <taxon>Fungi</taxon>
        <taxon>Dikarya</taxon>
        <taxon>Basidiomycota</taxon>
        <taxon>Agaricomycotina</taxon>
        <taxon>Agaricomycetes</taxon>
        <taxon>Agaricomycetidae</taxon>
        <taxon>Boletales</taxon>
        <taxon>Coniophorineae</taxon>
        <taxon>Coniophoraceae</taxon>
        <taxon>Coniophora</taxon>
    </lineage>
</organism>
<gene>
    <name evidence="3" type="ORF">CONPUDRAFT_139327</name>
</gene>
<feature type="compositionally biased region" description="Basic and acidic residues" evidence="1">
    <location>
        <begin position="83"/>
        <end position="94"/>
    </location>
</feature>
<sequence>MPFLHQRTSSLKAEGIPLTPLRRSSYQRKALKKAARRRQRSSSAYSARLSVFDLDDHDENGDEGFDELLGHLDEVDLEDLSDDEPHSRTYHAQEHDEDGNALDDDDEFVGRYLQRRDPYRTEVGTSTSISLPKRYSMASQSVLPTSVVDEAGSMSSSTNQSSLERWKTHLYQDVDGEQSTFPLVAWCFMTGFINSITTSAVFVWAAFQTGNTIQLSLALARLFDGTHNYTFQLSDRFALCSILSFLGGAFIGRVGDKMGAKTRAWLALGSFIQTLFTMVAAIAIWKSGEPSVAVERGEIAWGSALSFVCVGFMSASMGLQGIMGKRINTQFTTTVVLTTTWCELVAEPTLFHVRRLVRTRDHKAIAIFACFLGGFAGRAILQAIGSAKTLGIGTVLRLLITVSWVFMPAKKK</sequence>
<dbReference type="PANTHER" id="PTHR37488:SF2">
    <property type="entry name" value="DUF1275 DOMAIN-CONTAINING PROTEIN"/>
    <property type="match status" value="1"/>
</dbReference>
<dbReference type="GeneID" id="19201326"/>